<protein>
    <recommendedName>
        <fullName evidence="4">Transporter family-2 protein</fullName>
    </recommendedName>
</protein>
<organism evidence="2 3">
    <name type="scientific">Acuticoccus sediminis</name>
    <dbReference type="NCBI Taxonomy" id="2184697"/>
    <lineage>
        <taxon>Bacteria</taxon>
        <taxon>Pseudomonadati</taxon>
        <taxon>Pseudomonadota</taxon>
        <taxon>Alphaproteobacteria</taxon>
        <taxon>Hyphomicrobiales</taxon>
        <taxon>Amorphaceae</taxon>
        <taxon>Acuticoccus</taxon>
    </lineage>
</organism>
<dbReference type="PANTHER" id="PTHR34821:SF2">
    <property type="entry name" value="INNER MEMBRANE PROTEIN YDCZ"/>
    <property type="match status" value="1"/>
</dbReference>
<dbReference type="AlphaFoldDB" id="A0A8B2NU30"/>
<accession>A0A8B2NU30</accession>
<comment type="caution">
    <text evidence="2">The sequence shown here is derived from an EMBL/GenBank/DDBJ whole genome shotgun (WGS) entry which is preliminary data.</text>
</comment>
<feature type="transmembrane region" description="Helical" evidence="1">
    <location>
        <begin position="33"/>
        <end position="55"/>
    </location>
</feature>
<keyword evidence="3" id="KW-1185">Reference proteome</keyword>
<name>A0A8B2NU30_9HYPH</name>
<gene>
    <name evidence="2" type="ORF">DLJ53_21650</name>
</gene>
<keyword evidence="1" id="KW-0472">Membrane</keyword>
<feature type="transmembrane region" description="Helical" evidence="1">
    <location>
        <begin position="125"/>
        <end position="144"/>
    </location>
</feature>
<evidence type="ECO:0008006" key="4">
    <source>
        <dbReference type="Google" id="ProtNLM"/>
    </source>
</evidence>
<evidence type="ECO:0000256" key="1">
    <source>
        <dbReference type="SAM" id="Phobius"/>
    </source>
</evidence>
<dbReference type="Proteomes" id="UP000249590">
    <property type="component" value="Unassembled WGS sequence"/>
</dbReference>
<keyword evidence="1" id="KW-1133">Transmembrane helix</keyword>
<feature type="transmembrane region" description="Helical" evidence="1">
    <location>
        <begin position="95"/>
        <end position="118"/>
    </location>
</feature>
<dbReference type="InterPro" id="IPR006750">
    <property type="entry name" value="YdcZ"/>
</dbReference>
<proteinExistence type="predicted"/>
<sequence>MQPVLLLLGLGVGAVMAIYLPLVGTMGRALSSPVLAAVPFFVVGLISAVTATVLTGQAEGLARLRGLAPWLPLTGFGAFLMIVGSAHLIPRIGASTFFVVIVAGQLAVGAIVAHYGLLGSATVPLTLTKVAGFALVVGGAWLAIR</sequence>
<evidence type="ECO:0000313" key="2">
    <source>
        <dbReference type="EMBL" id="RAH99156.1"/>
    </source>
</evidence>
<dbReference type="EMBL" id="QHHQ01000005">
    <property type="protein sequence ID" value="RAH99156.1"/>
    <property type="molecule type" value="Genomic_DNA"/>
</dbReference>
<keyword evidence="1" id="KW-0812">Transmembrane</keyword>
<dbReference type="OrthoDB" id="7856112at2"/>
<dbReference type="RefSeq" id="WP_111349199.1">
    <property type="nucleotide sequence ID" value="NZ_JAIWKD010000006.1"/>
</dbReference>
<dbReference type="GO" id="GO:0005886">
    <property type="term" value="C:plasma membrane"/>
    <property type="evidence" value="ECO:0007669"/>
    <property type="project" value="TreeGrafter"/>
</dbReference>
<feature type="transmembrane region" description="Helical" evidence="1">
    <location>
        <begin position="67"/>
        <end position="89"/>
    </location>
</feature>
<dbReference type="Pfam" id="PF04657">
    <property type="entry name" value="DMT_YdcZ"/>
    <property type="match status" value="1"/>
</dbReference>
<dbReference type="PANTHER" id="PTHR34821">
    <property type="entry name" value="INNER MEMBRANE PROTEIN YDCZ"/>
    <property type="match status" value="1"/>
</dbReference>
<reference evidence="2 3" key="1">
    <citation type="submission" date="2018-05" db="EMBL/GenBank/DDBJ databases">
        <title>Acuticoccus sediminis sp. nov., isolated from deep-sea sediment of Indian Ocean.</title>
        <authorList>
            <person name="Liu X."/>
            <person name="Lai Q."/>
            <person name="Du Y."/>
            <person name="Sun F."/>
            <person name="Zhang X."/>
            <person name="Wang S."/>
            <person name="Shao Z."/>
        </authorList>
    </citation>
    <scope>NUCLEOTIDE SEQUENCE [LARGE SCALE GENOMIC DNA]</scope>
    <source>
        <strain evidence="2 3">PTG4-2</strain>
    </source>
</reference>
<evidence type="ECO:0000313" key="3">
    <source>
        <dbReference type="Proteomes" id="UP000249590"/>
    </source>
</evidence>